<keyword evidence="2" id="KW-0645">Protease</keyword>
<keyword evidence="3" id="KW-0479">Metal-binding</keyword>
<dbReference type="PANTHER" id="PTHR22726:SF1">
    <property type="entry name" value="METALLOENDOPEPTIDASE OMA1, MITOCHONDRIAL"/>
    <property type="match status" value="1"/>
</dbReference>
<dbReference type="Gene3D" id="1.25.40.10">
    <property type="entry name" value="Tetratricopeptide repeat domain"/>
    <property type="match status" value="1"/>
</dbReference>
<dbReference type="InterPro" id="IPR051156">
    <property type="entry name" value="Mito/Outer_Membr_Metalloprot"/>
</dbReference>
<name>A0A8J7LX54_9RHOB</name>
<keyword evidence="6 8" id="KW-0482">Metalloprotease</keyword>
<dbReference type="Pfam" id="PF01435">
    <property type="entry name" value="Peptidase_M48"/>
    <property type="match status" value="1"/>
</dbReference>
<evidence type="ECO:0000256" key="5">
    <source>
        <dbReference type="ARBA" id="ARBA00022833"/>
    </source>
</evidence>
<reference evidence="8" key="1">
    <citation type="submission" date="2020-12" db="EMBL/GenBank/DDBJ databases">
        <title>Sedimentitalea sp. nov., isolated from sand in Incheon.</title>
        <authorList>
            <person name="Kim W."/>
        </authorList>
    </citation>
    <scope>NUCLEOTIDE SEQUENCE</scope>
    <source>
        <strain evidence="8">CAU 1593</strain>
    </source>
</reference>
<dbReference type="GO" id="GO:0004222">
    <property type="term" value="F:metalloendopeptidase activity"/>
    <property type="evidence" value="ECO:0007669"/>
    <property type="project" value="InterPro"/>
</dbReference>
<keyword evidence="5" id="KW-0862">Zinc</keyword>
<protein>
    <submittedName>
        <fullName evidence="8">M48 family metalloprotease</fullName>
    </submittedName>
</protein>
<proteinExistence type="predicted"/>
<evidence type="ECO:0000259" key="7">
    <source>
        <dbReference type="Pfam" id="PF01435"/>
    </source>
</evidence>
<dbReference type="Gene3D" id="3.30.2010.10">
    <property type="entry name" value="Metalloproteases ('zincins'), catalytic domain"/>
    <property type="match status" value="1"/>
</dbReference>
<gene>
    <name evidence="8" type="ORF">JF290_16595</name>
</gene>
<evidence type="ECO:0000256" key="1">
    <source>
        <dbReference type="ARBA" id="ARBA00001947"/>
    </source>
</evidence>
<organism evidence="8 9">
    <name type="scientific">Sedimentitalea arenosa</name>
    <dbReference type="NCBI Taxonomy" id="2798803"/>
    <lineage>
        <taxon>Bacteria</taxon>
        <taxon>Pseudomonadati</taxon>
        <taxon>Pseudomonadota</taxon>
        <taxon>Alphaproteobacteria</taxon>
        <taxon>Rhodobacterales</taxon>
        <taxon>Paracoccaceae</taxon>
        <taxon>Sedimentitalea</taxon>
    </lineage>
</organism>
<feature type="domain" description="Peptidase M48" evidence="7">
    <location>
        <begin position="56"/>
        <end position="236"/>
    </location>
</feature>
<sequence>MRFERVSRPASILACLRARAALTALTALILLLGALPAAAISLLRDADIEHGLTQLSAPVLRAAGLNPNRVRVLLVDDSSLNAFVIDGQTIFLHSGLVLKMTDPAMLQAVIAHEAAHIANGHIARRVGNMKSARTAAGLGTVLALIAAGAGAGDAAGGIAFGTASSAMRSFLAHTRAEEAAADRSAAYFMQSAGVNPQGLVDVHRTFQGQEALSVGLQDPYMRSHPLTRDRIRAAEGYVAAAGDLPAIDPEDAYWFARIHGKLSAFTRAPSWTQRRVEGETYEDVRHMREAIAHHRLNDFAKARAAIDAAIALRPEDPFYHDLKGQILLENRKTDAAVVEYETAVSLSPRNALLLGGYGRALLANGQPRAALEPLENARSRDFRDTRVLRDLALAYARVDDTGMAALTTAERYALQGRLEDARPQAQRATRLLPRGSAPWQRAQDVFIAADQSSKRKNR</sequence>
<dbReference type="SUPFAM" id="SSF48452">
    <property type="entry name" value="TPR-like"/>
    <property type="match status" value="1"/>
</dbReference>
<dbReference type="InterPro" id="IPR019734">
    <property type="entry name" value="TPR_rpt"/>
</dbReference>
<dbReference type="InterPro" id="IPR011990">
    <property type="entry name" value="TPR-like_helical_dom_sf"/>
</dbReference>
<dbReference type="RefSeq" id="WP_199026023.1">
    <property type="nucleotide sequence ID" value="NZ_JAELVR010000012.1"/>
</dbReference>
<evidence type="ECO:0000256" key="3">
    <source>
        <dbReference type="ARBA" id="ARBA00022723"/>
    </source>
</evidence>
<comment type="caution">
    <text evidence="8">The sequence shown here is derived from an EMBL/GenBank/DDBJ whole genome shotgun (WGS) entry which is preliminary data.</text>
</comment>
<dbReference type="GO" id="GO:0051603">
    <property type="term" value="P:proteolysis involved in protein catabolic process"/>
    <property type="evidence" value="ECO:0007669"/>
    <property type="project" value="TreeGrafter"/>
</dbReference>
<dbReference type="AlphaFoldDB" id="A0A8J7LX54"/>
<dbReference type="Proteomes" id="UP000619079">
    <property type="component" value="Unassembled WGS sequence"/>
</dbReference>
<keyword evidence="4" id="KW-0378">Hydrolase</keyword>
<dbReference type="PANTHER" id="PTHR22726">
    <property type="entry name" value="METALLOENDOPEPTIDASE OMA1"/>
    <property type="match status" value="1"/>
</dbReference>
<evidence type="ECO:0000256" key="4">
    <source>
        <dbReference type="ARBA" id="ARBA00022801"/>
    </source>
</evidence>
<dbReference type="GO" id="GO:0046872">
    <property type="term" value="F:metal ion binding"/>
    <property type="evidence" value="ECO:0007669"/>
    <property type="project" value="UniProtKB-KW"/>
</dbReference>
<comment type="cofactor">
    <cofactor evidence="1">
        <name>Zn(2+)</name>
        <dbReference type="ChEBI" id="CHEBI:29105"/>
    </cofactor>
</comment>
<dbReference type="SMART" id="SM00028">
    <property type="entry name" value="TPR"/>
    <property type="match status" value="2"/>
</dbReference>
<dbReference type="InterPro" id="IPR001915">
    <property type="entry name" value="Peptidase_M48"/>
</dbReference>
<dbReference type="GO" id="GO:0016020">
    <property type="term" value="C:membrane"/>
    <property type="evidence" value="ECO:0007669"/>
    <property type="project" value="TreeGrafter"/>
</dbReference>
<evidence type="ECO:0000256" key="6">
    <source>
        <dbReference type="ARBA" id="ARBA00023049"/>
    </source>
</evidence>
<dbReference type="Pfam" id="PF14559">
    <property type="entry name" value="TPR_19"/>
    <property type="match status" value="1"/>
</dbReference>
<evidence type="ECO:0000313" key="9">
    <source>
        <dbReference type="Proteomes" id="UP000619079"/>
    </source>
</evidence>
<evidence type="ECO:0000256" key="2">
    <source>
        <dbReference type="ARBA" id="ARBA00022670"/>
    </source>
</evidence>
<dbReference type="CDD" id="cd07324">
    <property type="entry name" value="M48C_Oma1-like"/>
    <property type="match status" value="1"/>
</dbReference>
<evidence type="ECO:0000313" key="8">
    <source>
        <dbReference type="EMBL" id="MBJ6373146.1"/>
    </source>
</evidence>
<keyword evidence="9" id="KW-1185">Reference proteome</keyword>
<accession>A0A8J7LX54</accession>
<dbReference type="EMBL" id="JAELVR010000012">
    <property type="protein sequence ID" value="MBJ6373146.1"/>
    <property type="molecule type" value="Genomic_DNA"/>
</dbReference>